<evidence type="ECO:0000313" key="3">
    <source>
        <dbReference type="EMBL" id="MFD1002895.1"/>
    </source>
</evidence>
<evidence type="ECO:0000313" key="4">
    <source>
        <dbReference type="Proteomes" id="UP001597112"/>
    </source>
</evidence>
<dbReference type="Proteomes" id="UP001597112">
    <property type="component" value="Unassembled WGS sequence"/>
</dbReference>
<accession>A0ABW3K9D6</accession>
<name>A0ABW3K9D6_9BACT</name>
<reference evidence="4" key="1">
    <citation type="journal article" date="2019" name="Int. J. Syst. Evol. Microbiol.">
        <title>The Global Catalogue of Microorganisms (GCM) 10K type strain sequencing project: providing services to taxonomists for standard genome sequencing and annotation.</title>
        <authorList>
            <consortium name="The Broad Institute Genomics Platform"/>
            <consortium name="The Broad Institute Genome Sequencing Center for Infectious Disease"/>
            <person name="Wu L."/>
            <person name="Ma J."/>
        </authorList>
    </citation>
    <scope>NUCLEOTIDE SEQUENCE [LARGE SCALE GENOMIC DNA]</scope>
    <source>
        <strain evidence="4">CCUG 58938</strain>
    </source>
</reference>
<dbReference type="CDD" id="cd02258">
    <property type="entry name" value="Peptidase_C25_N"/>
    <property type="match status" value="1"/>
</dbReference>
<dbReference type="InterPro" id="IPR011635">
    <property type="entry name" value="CARDB"/>
</dbReference>
<comment type="caution">
    <text evidence="3">The sequence shown here is derived from an EMBL/GenBank/DDBJ whole genome shotgun (WGS) entry which is preliminary data.</text>
</comment>
<dbReference type="Gene3D" id="3.40.50.1460">
    <property type="match status" value="1"/>
</dbReference>
<dbReference type="RefSeq" id="WP_377584734.1">
    <property type="nucleotide sequence ID" value="NZ_JBHTKA010000014.1"/>
</dbReference>
<dbReference type="InterPro" id="IPR001769">
    <property type="entry name" value="Gingipain"/>
</dbReference>
<sequence length="1641" mass="181531">MKQFFFVILILAAIVEVNAQVGNEWIDFSQSYFKIPVGKDGIYKLDYTSLQAAGFPVGSIDPQRIQLFHRGVQQAIYVEGEGDGQFNSADFIEFYGRRNDGTLDADLYKPASLQPHKYYNLYNDTTSYFLTIGALNGKRMVSFSENNTSGLAAESYHVDEKLQVFVSQLSQGTDYEIEMRYSFFDRGEGFTGAQVVQAQYVDYTITGITNTVTSAPVPKLELLLVGRGPMAHVAEVYVGTGLRLAGTVNFSGYDAYTFTQNLAWSDIAADGSLLVRIKVIGVGGAVDRLSASYLKLRYAQQTNAASASEKVFNLVANGNGKSYVQIQNAAAGLRLFDVTDPSTVVKIGTTSSSTLNAIVPSTSSARKIFSTTTTIAPKIKPIKFRDINPRDHNYVIISHPLLRRAASGYSDPVKAYAEYRASAAGGGHDTLVVNIGQLYDQFNYGEISPRAIFKFMQYLAATNLPRYLFIIGKGLDYGGQYHRNPNSSSFATNKDLVPSTGHPASDSYYTAGLAGTTDDPAVATGRITATKAADVAAYLNKIIETEARPFDDLRRKDILHLSGGIEDGEPELFRSFLQDYATIARSYYLGGKVSALAKQSTDIELINIAEEINKGLGLVTFFGHASTTTLDFDIGYVTDPIMGYNNPNKYPMMLMNGCSAGAFFSNKTLFGEDWVLAANKGASAFIAHSGYGFVSNLRIYSEKFYQVGFADSVFIHKGIGDIQKETARRHIAQTGSSIANTTQVQQMILLGDPAVPLFGANKPDLEIKDENVYLESFDGETITALTDSFALKIIVRNFGRAREDTMRIEVKRYLNDNSLIVYDSLYPSTLYSDTLTFVIRKGRENGGGNNRFEITLDPDSIINELNESNNTASLTLPIALNGTRNLFPSDFAIVHNKDLTLSFQTTDLRSGEREFIVEVDTVNTFDSQYKKTFTVKGTLLARQGIELLQVDTLAYYWRTKLAQPTEGESDAWVHSSFTYIDNGPEGWAQVHFPQYLANTTDGLVEDATLRKLNFKETVTSVDIRIYGSAYGATYLDYSYKIGGAEYNLYRQGYVCRDNTINLIAFEKSSTNPYIGIPFKWYTSGRRSCGRSPWVVNSFLYTELITSNNDDIRTYVDNIAEGDSVVLFSLGNANYPSWPAAAKTKLGELGISVAQINALTAGEPVVIFARKGAAAGTAKFFRTSGTPANKQVLTVSKTITGRYTSGSMTSKVIGPAQAWKSFIANTKSVEPQDIVSFDLLGIKLNGDEEVLYTDFTGDLDLSSIDAVQYPYIKLVYKAADNIKLTAAQLRKWLVLYTPVPEGLLVFKNNQKAETVTEGVVWEGKYGFINISDKEFTDSLSVRYELFNKDQRISQLSYKKIKQPAPGDTSLFSINLATADMIGANDVNVFVNPQITPEQYYDNNVLSLPDYLNVTVDGFDPVLDVTIDDRHVLNGDFVSTNPFILIRVWDENKKNFKQDLQGMKVYLTYPCEDETCTPTTIDLSSSEVTWYPATETSDFRIEFKPVNLPAGKYTLRVEAADARNNTSGADPYLVDFVVSDETSVTISEPYPNPSASDFAFRVILSGQYTPENFNLELVNVNGKLLHAFSQDDANDFHIGVNYLKWDGTDLQGNVLPNGVYIYKMQFSVNGNQVIREGKLVLMR</sequence>
<keyword evidence="4" id="KW-1185">Reference proteome</keyword>
<dbReference type="Gene3D" id="2.60.40.4070">
    <property type="match status" value="1"/>
</dbReference>
<dbReference type="Gene3D" id="2.60.40.10">
    <property type="entry name" value="Immunoglobulins"/>
    <property type="match status" value="1"/>
</dbReference>
<proteinExistence type="predicted"/>
<evidence type="ECO:0000259" key="1">
    <source>
        <dbReference type="Pfam" id="PF01364"/>
    </source>
</evidence>
<dbReference type="EMBL" id="JBHTKA010000014">
    <property type="protein sequence ID" value="MFD1002895.1"/>
    <property type="molecule type" value="Genomic_DNA"/>
</dbReference>
<dbReference type="SUPFAM" id="SSF52129">
    <property type="entry name" value="Caspase-like"/>
    <property type="match status" value="1"/>
</dbReference>
<dbReference type="Pfam" id="PF01364">
    <property type="entry name" value="Peptidase_C25"/>
    <property type="match status" value="1"/>
</dbReference>
<dbReference type="InterPro" id="IPR029030">
    <property type="entry name" value="Caspase-like_dom_sf"/>
</dbReference>
<gene>
    <name evidence="3" type="ORF">ACFQ21_26445</name>
</gene>
<organism evidence="3 4">
    <name type="scientific">Ohtaekwangia kribbensis</name>
    <dbReference type="NCBI Taxonomy" id="688913"/>
    <lineage>
        <taxon>Bacteria</taxon>
        <taxon>Pseudomonadati</taxon>
        <taxon>Bacteroidota</taxon>
        <taxon>Cytophagia</taxon>
        <taxon>Cytophagales</taxon>
        <taxon>Fulvivirgaceae</taxon>
        <taxon>Ohtaekwangia</taxon>
    </lineage>
</organism>
<evidence type="ECO:0000259" key="2">
    <source>
        <dbReference type="Pfam" id="PF07705"/>
    </source>
</evidence>
<dbReference type="Pfam" id="PF07705">
    <property type="entry name" value="CARDB"/>
    <property type="match status" value="1"/>
</dbReference>
<feature type="domain" description="Gingipain" evidence="1">
    <location>
        <begin position="394"/>
        <end position="757"/>
    </location>
</feature>
<feature type="domain" description="CARDB" evidence="2">
    <location>
        <begin position="763"/>
        <end position="873"/>
    </location>
</feature>
<dbReference type="InterPro" id="IPR013783">
    <property type="entry name" value="Ig-like_fold"/>
</dbReference>
<protein>
    <submittedName>
        <fullName evidence="3">C25 family cysteine peptidase</fullName>
    </submittedName>
</protein>